<feature type="compositionally biased region" description="Basic residues" evidence="1">
    <location>
        <begin position="381"/>
        <end position="391"/>
    </location>
</feature>
<evidence type="ECO:0000313" key="2">
    <source>
        <dbReference type="EMBL" id="EJT77519.1"/>
    </source>
</evidence>
<dbReference type="eggNOG" id="ENOG502T4PQ">
    <property type="taxonomic scope" value="Eukaryota"/>
</dbReference>
<dbReference type="Proteomes" id="UP000006039">
    <property type="component" value="Unassembled WGS sequence"/>
</dbReference>
<evidence type="ECO:0000256" key="1">
    <source>
        <dbReference type="SAM" id="MobiDB-lite"/>
    </source>
</evidence>
<feature type="compositionally biased region" description="Gly residues" evidence="1">
    <location>
        <begin position="422"/>
        <end position="433"/>
    </location>
</feature>
<organism evidence="2">
    <name type="scientific">Gaeumannomyces tritici (strain R3-111a-1)</name>
    <name type="common">Wheat and barley take-all root rot fungus</name>
    <name type="synonym">Gaeumannomyces graminis var. tritici</name>
    <dbReference type="NCBI Taxonomy" id="644352"/>
    <lineage>
        <taxon>Eukaryota</taxon>
        <taxon>Fungi</taxon>
        <taxon>Dikarya</taxon>
        <taxon>Ascomycota</taxon>
        <taxon>Pezizomycotina</taxon>
        <taxon>Sordariomycetes</taxon>
        <taxon>Sordariomycetidae</taxon>
        <taxon>Magnaporthales</taxon>
        <taxon>Magnaporthaceae</taxon>
        <taxon>Gaeumannomyces</taxon>
    </lineage>
</organism>
<feature type="compositionally biased region" description="Basic residues" evidence="1">
    <location>
        <begin position="349"/>
        <end position="369"/>
    </location>
</feature>
<gene>
    <name evidence="3" type="primary">20343084</name>
    <name evidence="2" type="ORF">GGTG_02626</name>
</gene>
<sequence>MTAENTVAHLLALDDAALVEWMKNHWDEQRALNVTDIAREPQPLDFGQLTAKLNALSHPEAATPSPERVPPWGPGERPRTISPGETPAKDHQIYCYNRLVAEGGRPPFPLEILDEVDERPRDFIETVRPWAGDNFIAIWSMHDLAVFERPMQRWREFRRWQRDNRNIQAMKERDEGWERVWKDKQLARRQERETHREVPGGTFEEYLEAARRRLRENGLDEDLQLLEDAKQQSERVTWMEYLVFEYWWLERRTLWVDYWEKRCPFIWEKITSLGLLKDGETREDVLRLSRKDMDEPGSPQTTKRRNGISRFLHAVDEGRGADVWKSSQQRPVEWALSQLPEIEAEAALKKKTRGGAKRRGRQPVAKKRKRGEDEGEGARRREPRPRPRKKRMVAELESSTPPQNTRASNRDGLGRSARIKGLGKGTQGRGRLR</sequence>
<dbReference type="RefSeq" id="XP_009218664.1">
    <property type="nucleotide sequence ID" value="XM_009220400.1"/>
</dbReference>
<evidence type="ECO:0000313" key="4">
    <source>
        <dbReference type="Proteomes" id="UP000006039"/>
    </source>
</evidence>
<feature type="compositionally biased region" description="Polar residues" evidence="1">
    <location>
        <begin position="397"/>
        <end position="407"/>
    </location>
</feature>
<dbReference type="OrthoDB" id="5419928at2759"/>
<dbReference type="VEuPathDB" id="FungiDB:GGTG_02626"/>
<dbReference type="EMBL" id="GL385396">
    <property type="protein sequence ID" value="EJT77519.1"/>
    <property type="molecule type" value="Genomic_DNA"/>
</dbReference>
<reference evidence="2" key="2">
    <citation type="submission" date="2010-07" db="EMBL/GenBank/DDBJ databases">
        <authorList>
            <consortium name="The Broad Institute Genome Sequencing Platform"/>
            <consortium name="Broad Institute Genome Sequencing Center for Infectious Disease"/>
            <person name="Ma L.-J."/>
            <person name="Dead R."/>
            <person name="Young S."/>
            <person name="Zeng Q."/>
            <person name="Koehrsen M."/>
            <person name="Alvarado L."/>
            <person name="Berlin A."/>
            <person name="Chapman S.B."/>
            <person name="Chen Z."/>
            <person name="Freedman E."/>
            <person name="Gellesch M."/>
            <person name="Goldberg J."/>
            <person name="Griggs A."/>
            <person name="Gujja S."/>
            <person name="Heilman E.R."/>
            <person name="Heiman D."/>
            <person name="Hepburn T."/>
            <person name="Howarth C."/>
            <person name="Jen D."/>
            <person name="Larson L."/>
            <person name="Mehta T."/>
            <person name="Neiman D."/>
            <person name="Pearson M."/>
            <person name="Roberts A."/>
            <person name="Saif S."/>
            <person name="Shea T."/>
            <person name="Shenoy N."/>
            <person name="Sisk P."/>
            <person name="Stolte C."/>
            <person name="Sykes S."/>
            <person name="Walk T."/>
            <person name="White J."/>
            <person name="Yandava C."/>
            <person name="Haas B."/>
            <person name="Nusbaum C."/>
            <person name="Birren B."/>
        </authorList>
    </citation>
    <scope>NUCLEOTIDE SEQUENCE</scope>
    <source>
        <strain evidence="2">R3-111a-1</strain>
    </source>
</reference>
<reference evidence="4" key="1">
    <citation type="submission" date="2010-07" db="EMBL/GenBank/DDBJ databases">
        <title>The genome sequence of Gaeumannomyces graminis var. tritici strain R3-111a-1.</title>
        <authorList>
            <consortium name="The Broad Institute Genome Sequencing Platform"/>
            <person name="Ma L.-J."/>
            <person name="Dead R."/>
            <person name="Young S."/>
            <person name="Zeng Q."/>
            <person name="Koehrsen M."/>
            <person name="Alvarado L."/>
            <person name="Berlin A."/>
            <person name="Chapman S.B."/>
            <person name="Chen Z."/>
            <person name="Freedman E."/>
            <person name="Gellesch M."/>
            <person name="Goldberg J."/>
            <person name="Griggs A."/>
            <person name="Gujja S."/>
            <person name="Heilman E.R."/>
            <person name="Heiman D."/>
            <person name="Hepburn T."/>
            <person name="Howarth C."/>
            <person name="Jen D."/>
            <person name="Larson L."/>
            <person name="Mehta T."/>
            <person name="Neiman D."/>
            <person name="Pearson M."/>
            <person name="Roberts A."/>
            <person name="Saif S."/>
            <person name="Shea T."/>
            <person name="Shenoy N."/>
            <person name="Sisk P."/>
            <person name="Stolte C."/>
            <person name="Sykes S."/>
            <person name="Walk T."/>
            <person name="White J."/>
            <person name="Yandava C."/>
            <person name="Haas B."/>
            <person name="Nusbaum C."/>
            <person name="Birren B."/>
        </authorList>
    </citation>
    <scope>NUCLEOTIDE SEQUENCE [LARGE SCALE GENOMIC DNA]</scope>
    <source>
        <strain evidence="4">R3-111a-1</strain>
    </source>
</reference>
<reference evidence="3" key="5">
    <citation type="submission" date="2018-04" db="UniProtKB">
        <authorList>
            <consortium name="EnsemblFungi"/>
        </authorList>
    </citation>
    <scope>IDENTIFICATION</scope>
    <source>
        <strain evidence="3">R3-111a-1</strain>
    </source>
</reference>
<feature type="region of interest" description="Disordered" evidence="1">
    <location>
        <begin position="349"/>
        <end position="433"/>
    </location>
</feature>
<reference evidence="2" key="3">
    <citation type="submission" date="2010-09" db="EMBL/GenBank/DDBJ databases">
        <title>Annotation of Gaeumannomyces graminis var. tritici R3-111a-1.</title>
        <authorList>
            <consortium name="The Broad Institute Genome Sequencing Platform"/>
            <person name="Ma L.-J."/>
            <person name="Dead R."/>
            <person name="Young S.K."/>
            <person name="Zeng Q."/>
            <person name="Gargeya S."/>
            <person name="Fitzgerald M."/>
            <person name="Haas B."/>
            <person name="Abouelleil A."/>
            <person name="Alvarado L."/>
            <person name="Arachchi H.M."/>
            <person name="Berlin A."/>
            <person name="Brown A."/>
            <person name="Chapman S.B."/>
            <person name="Chen Z."/>
            <person name="Dunbar C."/>
            <person name="Freedman E."/>
            <person name="Gearin G."/>
            <person name="Gellesch M."/>
            <person name="Goldberg J."/>
            <person name="Griggs A."/>
            <person name="Gujja S."/>
            <person name="Heiman D."/>
            <person name="Howarth C."/>
            <person name="Larson L."/>
            <person name="Lui A."/>
            <person name="MacDonald P.J.P."/>
            <person name="Mehta T."/>
            <person name="Montmayeur A."/>
            <person name="Murphy C."/>
            <person name="Neiman D."/>
            <person name="Pearson M."/>
            <person name="Priest M."/>
            <person name="Roberts A."/>
            <person name="Saif S."/>
            <person name="Shea T."/>
            <person name="Shenoy N."/>
            <person name="Sisk P."/>
            <person name="Stolte C."/>
            <person name="Sykes S."/>
            <person name="Yandava C."/>
            <person name="Wortman J."/>
            <person name="Nusbaum C."/>
            <person name="Birren B."/>
        </authorList>
    </citation>
    <scope>NUCLEOTIDE SEQUENCE</scope>
    <source>
        <strain evidence="2">R3-111a-1</strain>
    </source>
</reference>
<evidence type="ECO:0000313" key="3">
    <source>
        <dbReference type="EnsemblFungi" id="EJT77519"/>
    </source>
</evidence>
<dbReference type="STRING" id="644352.J3NMW8"/>
<name>J3NMW8_GAET3</name>
<dbReference type="HOGENOM" id="CLU_024995_0_0_1"/>
<feature type="compositionally biased region" description="Basic and acidic residues" evidence="1">
    <location>
        <begin position="370"/>
        <end position="380"/>
    </location>
</feature>
<accession>J3NMW8</accession>
<protein>
    <submittedName>
        <fullName evidence="2 3">Uncharacterized protein</fullName>
    </submittedName>
</protein>
<dbReference type="EnsemblFungi" id="EJT77519">
    <property type="protein sequence ID" value="EJT77519"/>
    <property type="gene ID" value="GGTG_02626"/>
</dbReference>
<proteinExistence type="predicted"/>
<feature type="region of interest" description="Disordered" evidence="1">
    <location>
        <begin position="58"/>
        <end position="87"/>
    </location>
</feature>
<dbReference type="AlphaFoldDB" id="J3NMW8"/>
<feature type="region of interest" description="Disordered" evidence="1">
    <location>
        <begin position="289"/>
        <end position="308"/>
    </location>
</feature>
<reference evidence="3" key="4">
    <citation type="journal article" date="2015" name="G3 (Bethesda)">
        <title>Genome sequences of three phytopathogenic species of the Magnaporthaceae family of fungi.</title>
        <authorList>
            <person name="Okagaki L.H."/>
            <person name="Nunes C.C."/>
            <person name="Sailsbery J."/>
            <person name="Clay B."/>
            <person name="Brown D."/>
            <person name="John T."/>
            <person name="Oh Y."/>
            <person name="Young N."/>
            <person name="Fitzgerald M."/>
            <person name="Haas B.J."/>
            <person name="Zeng Q."/>
            <person name="Young S."/>
            <person name="Adiconis X."/>
            <person name="Fan L."/>
            <person name="Levin J.Z."/>
            <person name="Mitchell T.K."/>
            <person name="Okubara P.A."/>
            <person name="Farman M.L."/>
            <person name="Kohn L.M."/>
            <person name="Birren B."/>
            <person name="Ma L.-J."/>
            <person name="Dean R.A."/>
        </authorList>
    </citation>
    <scope>NUCLEOTIDE SEQUENCE</scope>
    <source>
        <strain evidence="3">R3-111a-1</strain>
    </source>
</reference>
<dbReference type="GeneID" id="20343084"/>
<keyword evidence="4" id="KW-1185">Reference proteome</keyword>